<evidence type="ECO:0000256" key="2">
    <source>
        <dbReference type="ARBA" id="ARBA00022723"/>
    </source>
</evidence>
<evidence type="ECO:0000256" key="5">
    <source>
        <dbReference type="ARBA" id="ARBA00023049"/>
    </source>
</evidence>
<feature type="domain" description="Peptidase M48" evidence="10">
    <location>
        <begin position="215"/>
        <end position="381"/>
    </location>
</feature>
<dbReference type="Gene3D" id="3.30.2010.10">
    <property type="entry name" value="Metalloproteases ('zincins'), catalytic domain"/>
    <property type="match status" value="1"/>
</dbReference>
<keyword evidence="12" id="KW-1185">Reference proteome</keyword>
<protein>
    <recommendedName>
        <fullName evidence="7">Metalloendopeptidase OMA1, mitochondrial</fullName>
    </recommendedName>
    <alternativeName>
        <fullName evidence="8">Overlapping with the m-AAA protease 1 homolog</fullName>
    </alternativeName>
</protein>
<dbReference type="EMBL" id="JARKHS020026549">
    <property type="protein sequence ID" value="KAK8766242.1"/>
    <property type="molecule type" value="Genomic_DNA"/>
</dbReference>
<dbReference type="GO" id="GO:0034982">
    <property type="term" value="P:mitochondrial protein processing"/>
    <property type="evidence" value="ECO:0007669"/>
    <property type="project" value="TreeGrafter"/>
</dbReference>
<evidence type="ECO:0000256" key="1">
    <source>
        <dbReference type="ARBA" id="ARBA00022670"/>
    </source>
</evidence>
<evidence type="ECO:0000259" key="10">
    <source>
        <dbReference type="Pfam" id="PF01435"/>
    </source>
</evidence>
<keyword evidence="4 9" id="KW-0862">Zinc</keyword>
<dbReference type="Pfam" id="PF01435">
    <property type="entry name" value="Peptidase_M48"/>
    <property type="match status" value="1"/>
</dbReference>
<dbReference type="InterPro" id="IPR001915">
    <property type="entry name" value="Peptidase_M48"/>
</dbReference>
<evidence type="ECO:0000256" key="3">
    <source>
        <dbReference type="ARBA" id="ARBA00022801"/>
    </source>
</evidence>
<evidence type="ECO:0000313" key="11">
    <source>
        <dbReference type="EMBL" id="KAK8766242.1"/>
    </source>
</evidence>
<evidence type="ECO:0000256" key="6">
    <source>
        <dbReference type="ARBA" id="ARBA00038233"/>
    </source>
</evidence>
<keyword evidence="3 9" id="KW-0378">Hydrolase</keyword>
<dbReference type="CDD" id="cd07331">
    <property type="entry name" value="M48C_Oma1_like"/>
    <property type="match status" value="1"/>
</dbReference>
<comment type="caution">
    <text evidence="11">The sequence shown here is derived from an EMBL/GenBank/DDBJ whole genome shotgun (WGS) entry which is preliminary data.</text>
</comment>
<keyword evidence="5 9" id="KW-0482">Metalloprotease</keyword>
<dbReference type="Proteomes" id="UP001321473">
    <property type="component" value="Unassembled WGS sequence"/>
</dbReference>
<name>A0AAQ4DUV2_AMBAM</name>
<evidence type="ECO:0000256" key="4">
    <source>
        <dbReference type="ARBA" id="ARBA00022833"/>
    </source>
</evidence>
<keyword evidence="2" id="KW-0479">Metal-binding</keyword>
<evidence type="ECO:0000256" key="9">
    <source>
        <dbReference type="RuleBase" id="RU003983"/>
    </source>
</evidence>
<organism evidence="11 12">
    <name type="scientific">Amblyomma americanum</name>
    <name type="common">Lone star tick</name>
    <dbReference type="NCBI Taxonomy" id="6943"/>
    <lineage>
        <taxon>Eukaryota</taxon>
        <taxon>Metazoa</taxon>
        <taxon>Ecdysozoa</taxon>
        <taxon>Arthropoda</taxon>
        <taxon>Chelicerata</taxon>
        <taxon>Arachnida</taxon>
        <taxon>Acari</taxon>
        <taxon>Parasitiformes</taxon>
        <taxon>Ixodida</taxon>
        <taxon>Ixodoidea</taxon>
        <taxon>Ixodidae</taxon>
        <taxon>Amblyomminae</taxon>
        <taxon>Amblyomma</taxon>
    </lineage>
</organism>
<dbReference type="AlphaFoldDB" id="A0AAQ4DUV2"/>
<proteinExistence type="inferred from homology"/>
<dbReference type="GO" id="GO:0005743">
    <property type="term" value="C:mitochondrial inner membrane"/>
    <property type="evidence" value="ECO:0007669"/>
    <property type="project" value="TreeGrafter"/>
</dbReference>
<evidence type="ECO:0000256" key="8">
    <source>
        <dbReference type="ARBA" id="ARBA00042978"/>
    </source>
</evidence>
<evidence type="ECO:0000313" key="12">
    <source>
        <dbReference type="Proteomes" id="UP001321473"/>
    </source>
</evidence>
<dbReference type="GO" id="GO:0004222">
    <property type="term" value="F:metalloendopeptidase activity"/>
    <property type="evidence" value="ECO:0007669"/>
    <property type="project" value="InterPro"/>
</dbReference>
<dbReference type="GO" id="GO:0006515">
    <property type="term" value="P:protein quality control for misfolded or incompletely synthesized proteins"/>
    <property type="evidence" value="ECO:0007669"/>
    <property type="project" value="TreeGrafter"/>
</dbReference>
<keyword evidence="1 9" id="KW-0645">Protease</keyword>
<comment type="cofactor">
    <cofactor evidence="9">
        <name>Zn(2+)</name>
        <dbReference type="ChEBI" id="CHEBI:29105"/>
    </cofactor>
    <text evidence="9">Binds 1 zinc ion per subunit.</text>
</comment>
<gene>
    <name evidence="11" type="ORF">V5799_006978</name>
</gene>
<dbReference type="InterPro" id="IPR051156">
    <property type="entry name" value="Mito/Outer_Membr_Metalloprot"/>
</dbReference>
<accession>A0AAQ4DUV2</accession>
<evidence type="ECO:0000256" key="7">
    <source>
        <dbReference type="ARBA" id="ARBA00040360"/>
    </source>
</evidence>
<dbReference type="PANTHER" id="PTHR22726:SF1">
    <property type="entry name" value="METALLOENDOPEPTIDASE OMA1, MITOCHONDRIAL"/>
    <property type="match status" value="1"/>
</dbReference>
<sequence length="431" mass="49137">MSSDSHSGHDPSSFPRWTSITTLRPQPFGISMWAARSLLCTAKSAATGSPRNAAPRWKALERQQITRSANFHTSPRHCIHPIFLIAAKQITKGLAIITGRGFRKWWKSLPSDKKAYFVAVALKNKWKVAGFFGATWCVGGIYYFSHIQETPITHRRRFVAFTREQFRKISDFEFEMQFELFKPHLLPAVHPVYHRVVRVANQLLHGNRDIDEIHNISWSVSVIDSPMKNAFVMSNGQIFVFAGMLEICTNDEQLGNVLAHEMAHCILGHGAEQVSYAHLIDFALVGFLAAIWAIMPTDGIAVVTHWFFEKVVSILLRLPYSRKLEREADEVGLQLAAKACFDVREASAFWTKMSLMQNALEDVEFISTHPSHERRSEYLDNIMNSAIELRRQCNCPRLPHQDPRVLMSMLKEEVKQESMVKQGVVILQPPR</sequence>
<dbReference type="PANTHER" id="PTHR22726">
    <property type="entry name" value="METALLOENDOPEPTIDASE OMA1"/>
    <property type="match status" value="1"/>
</dbReference>
<reference evidence="11 12" key="1">
    <citation type="journal article" date="2023" name="Arcadia Sci">
        <title>De novo assembly of a long-read Amblyomma americanum tick genome.</title>
        <authorList>
            <person name="Chou S."/>
            <person name="Poskanzer K.E."/>
            <person name="Rollins M."/>
            <person name="Thuy-Boun P.S."/>
        </authorList>
    </citation>
    <scope>NUCLEOTIDE SEQUENCE [LARGE SCALE GENOMIC DNA]</scope>
    <source>
        <strain evidence="11">F_SG_1</strain>
        <tissue evidence="11">Salivary glands</tissue>
    </source>
</reference>
<dbReference type="GO" id="GO:0046872">
    <property type="term" value="F:metal ion binding"/>
    <property type="evidence" value="ECO:0007669"/>
    <property type="project" value="UniProtKB-KW"/>
</dbReference>
<comment type="similarity">
    <text evidence="6 9">Belongs to the peptidase M48 family.</text>
</comment>